<gene>
    <name evidence="3" type="ORF">LSH36_581g01016</name>
</gene>
<evidence type="ECO:0000256" key="2">
    <source>
        <dbReference type="SAM" id="Coils"/>
    </source>
</evidence>
<comment type="caution">
    <text evidence="3">The sequence shown here is derived from an EMBL/GenBank/DDBJ whole genome shotgun (WGS) entry which is preliminary data.</text>
</comment>
<keyword evidence="1" id="KW-0378">Hydrolase</keyword>
<reference evidence="3" key="1">
    <citation type="journal article" date="2023" name="Mol. Biol. Evol.">
        <title>Third-Generation Sequencing Reveals the Adaptive Role of the Epigenome in Three Deep-Sea Polychaetes.</title>
        <authorList>
            <person name="Perez M."/>
            <person name="Aroh O."/>
            <person name="Sun Y."/>
            <person name="Lan Y."/>
            <person name="Juniper S.K."/>
            <person name="Young C.R."/>
            <person name="Angers B."/>
            <person name="Qian P.Y."/>
        </authorList>
    </citation>
    <scope>NUCLEOTIDE SEQUENCE</scope>
    <source>
        <strain evidence="3">P08H-3</strain>
    </source>
</reference>
<name>A0AAD9J5M6_9ANNE</name>
<evidence type="ECO:0000313" key="3">
    <source>
        <dbReference type="EMBL" id="KAK2146864.1"/>
    </source>
</evidence>
<dbReference type="PANTHER" id="PTHR11046:SF29">
    <property type="match status" value="1"/>
</dbReference>
<dbReference type="InterPro" id="IPR022894">
    <property type="entry name" value="Oligoribonuclease"/>
</dbReference>
<dbReference type="PANTHER" id="PTHR11046">
    <property type="entry name" value="OLIGORIBONUCLEASE, MITOCHONDRIAL"/>
    <property type="match status" value="1"/>
</dbReference>
<dbReference type="Proteomes" id="UP001208570">
    <property type="component" value="Unassembled WGS sequence"/>
</dbReference>
<dbReference type="GO" id="GO:0000175">
    <property type="term" value="F:3'-5'-RNA exonuclease activity"/>
    <property type="evidence" value="ECO:0007669"/>
    <property type="project" value="InterPro"/>
</dbReference>
<feature type="coiled-coil region" evidence="2">
    <location>
        <begin position="182"/>
        <end position="244"/>
    </location>
</feature>
<keyword evidence="2" id="KW-0175">Coiled coil</keyword>
<evidence type="ECO:0000313" key="4">
    <source>
        <dbReference type="Proteomes" id="UP001208570"/>
    </source>
</evidence>
<keyword evidence="4" id="KW-1185">Reference proteome</keyword>
<feature type="non-terminal residue" evidence="3">
    <location>
        <position position="650"/>
    </location>
</feature>
<dbReference type="AlphaFoldDB" id="A0AAD9J5M6"/>
<dbReference type="EMBL" id="JAODUP010000581">
    <property type="protein sequence ID" value="KAK2146864.1"/>
    <property type="molecule type" value="Genomic_DNA"/>
</dbReference>
<proteinExistence type="predicted"/>
<organism evidence="3 4">
    <name type="scientific">Paralvinella palmiformis</name>
    <dbReference type="NCBI Taxonomy" id="53620"/>
    <lineage>
        <taxon>Eukaryota</taxon>
        <taxon>Metazoa</taxon>
        <taxon>Spiralia</taxon>
        <taxon>Lophotrochozoa</taxon>
        <taxon>Annelida</taxon>
        <taxon>Polychaeta</taxon>
        <taxon>Sedentaria</taxon>
        <taxon>Canalipalpata</taxon>
        <taxon>Terebellida</taxon>
        <taxon>Terebelliformia</taxon>
        <taxon>Alvinellidae</taxon>
        <taxon>Paralvinella</taxon>
    </lineage>
</organism>
<accession>A0AAD9J5M6</accession>
<protein>
    <submittedName>
        <fullName evidence="3">Uncharacterized protein</fullName>
    </submittedName>
</protein>
<sequence>DDLFADLKCAFLAKGRGARKQIKGLTFNHKLMLQMCLLRDEAGKTWSDTEMFLQKFCGEVPPHRIKTVIESSVRAAEKITSASDSEIAAFFQTKVVIQPPEVGPFAADIGLNAASLKDCCFSVFCSRPTNGLILELERFRVKNGLPLRVLGTWLSKLTGEDDSTHSDPALESNPNSLHALKLGQKEQELAALRRKLEDNAGKLGEKCGEVNVLHEKLQAANSSNKDLGKELEDLRHQLKSSRANDEKGHFIPDAIVCVMTLVGECEVAPERCGAVIQAVSRHVCRAHIPGTDLPSQRSALRFADCGQIIGKAHITETLLEADHWDLHTDGTSRSGKKYVSQQVTVDGQSLSTGYVPVATEDTTTLVDISMKLLEELSLLHGEKESHETFLQMLHQLSGLMSDMCNTMNAQCKKILARREKESGERFGKDLLAQFRSYHSKSESSASRYIRLTCGCLGPWGDDKSGCRDSWVVHCPSRISSFHANRFNNFFQAAASLHFHRNHIIDCLGVCLSKGNRKLESVFEDCRSDAIDHQIIALGVLYFRVTAPYWFLLGQKIHYLDFYKYVEKLHCLLSEFAQNSSPAFLPDFIPPHNEHFTVPDKDILLYLLDLSEEQRTEVKVILQELCAGLVLVTERQLADFLPEGRNHSVPE</sequence>
<feature type="non-terminal residue" evidence="3">
    <location>
        <position position="1"/>
    </location>
</feature>
<keyword evidence="1" id="KW-0540">Nuclease</keyword>
<evidence type="ECO:0000256" key="1">
    <source>
        <dbReference type="ARBA" id="ARBA00022722"/>
    </source>
</evidence>